<sequence>MSQKPSIVIIPGSFTGPDIYSNFASLLRGRGYEVIVGILQSANRTRPEKAATLQEDAAYFRGVAETLASQGKDVVVVGHSYGGVVATESVKGVIKTEREAHGKAGGVVRVVYLVSVVADIGQGNFEAFGGQLGPFIRILQSWVDIPFPKGEFMHIDPEAGAPSLYSDLPENEALEWARLSKIQSTASFLDPVTFAAVDYVPVTYIHTSTDRIIPLENQKGFVAKLKSRNAKNVSTITINADHYPIVTAPEETAKGIIDAIEGN</sequence>
<feature type="domain" description="AB hydrolase-1" evidence="1">
    <location>
        <begin position="7"/>
        <end position="253"/>
    </location>
</feature>
<accession>A0AAD4PXH8</accession>
<evidence type="ECO:0000313" key="3">
    <source>
        <dbReference type="Proteomes" id="UP001201262"/>
    </source>
</evidence>
<evidence type="ECO:0000259" key="1">
    <source>
        <dbReference type="Pfam" id="PF12697"/>
    </source>
</evidence>
<dbReference type="Proteomes" id="UP001201262">
    <property type="component" value="Unassembled WGS sequence"/>
</dbReference>
<gene>
    <name evidence="2" type="ORF">BGW36DRAFT_337380</name>
</gene>
<dbReference type="RefSeq" id="XP_046073821.1">
    <property type="nucleotide sequence ID" value="XM_046212989.1"/>
</dbReference>
<dbReference type="InterPro" id="IPR029058">
    <property type="entry name" value="AB_hydrolase_fold"/>
</dbReference>
<name>A0AAD4PXH8_9EURO</name>
<dbReference type="PANTHER" id="PTHR37017">
    <property type="entry name" value="AB HYDROLASE-1 DOMAIN-CONTAINING PROTEIN-RELATED"/>
    <property type="match status" value="1"/>
</dbReference>
<dbReference type="GO" id="GO:0016787">
    <property type="term" value="F:hydrolase activity"/>
    <property type="evidence" value="ECO:0007669"/>
    <property type="project" value="UniProtKB-KW"/>
</dbReference>
<dbReference type="Pfam" id="PF12697">
    <property type="entry name" value="Abhydrolase_6"/>
    <property type="match status" value="1"/>
</dbReference>
<keyword evidence="3" id="KW-1185">Reference proteome</keyword>
<protein>
    <submittedName>
        <fullName evidence="2">Alpha/Beta hydrolase protein</fullName>
    </submittedName>
</protein>
<dbReference type="GeneID" id="70243276"/>
<dbReference type="PANTHER" id="PTHR37017:SF13">
    <property type="entry name" value="AB HYDROLASE-1 DOMAIN-CONTAINING PROTEIN"/>
    <property type="match status" value="1"/>
</dbReference>
<comment type="caution">
    <text evidence="2">The sequence shown here is derived from an EMBL/GenBank/DDBJ whole genome shotgun (WGS) entry which is preliminary data.</text>
</comment>
<dbReference type="AlphaFoldDB" id="A0AAD4PXH8"/>
<dbReference type="Gene3D" id="3.40.50.1820">
    <property type="entry name" value="alpha/beta hydrolase"/>
    <property type="match status" value="1"/>
</dbReference>
<keyword evidence="2" id="KW-0378">Hydrolase</keyword>
<proteinExistence type="predicted"/>
<dbReference type="EMBL" id="JAJTJA010000004">
    <property type="protein sequence ID" value="KAH8700115.1"/>
    <property type="molecule type" value="Genomic_DNA"/>
</dbReference>
<dbReference type="InterPro" id="IPR000073">
    <property type="entry name" value="AB_hydrolase_1"/>
</dbReference>
<reference evidence="2" key="1">
    <citation type="submission" date="2021-12" db="EMBL/GenBank/DDBJ databases">
        <title>Convergent genome expansion in fungi linked to evolution of root-endophyte symbiosis.</title>
        <authorList>
            <consortium name="DOE Joint Genome Institute"/>
            <person name="Ke Y.-H."/>
            <person name="Bonito G."/>
            <person name="Liao H.-L."/>
            <person name="Looney B."/>
            <person name="Rojas-Flechas A."/>
            <person name="Nash J."/>
            <person name="Hameed K."/>
            <person name="Schadt C."/>
            <person name="Martin F."/>
            <person name="Crous P.W."/>
            <person name="Miettinen O."/>
            <person name="Magnuson J.K."/>
            <person name="Labbe J."/>
            <person name="Jacobson D."/>
            <person name="Doktycz M.J."/>
            <person name="Veneault-Fourrey C."/>
            <person name="Kuo A."/>
            <person name="Mondo S."/>
            <person name="Calhoun S."/>
            <person name="Riley R."/>
            <person name="Ohm R."/>
            <person name="LaButti K."/>
            <person name="Andreopoulos B."/>
            <person name="Pangilinan J."/>
            <person name="Nolan M."/>
            <person name="Tritt A."/>
            <person name="Clum A."/>
            <person name="Lipzen A."/>
            <person name="Daum C."/>
            <person name="Barry K."/>
            <person name="Grigoriev I.V."/>
            <person name="Vilgalys R."/>
        </authorList>
    </citation>
    <scope>NUCLEOTIDE SEQUENCE</scope>
    <source>
        <strain evidence="2">PMI_201</strain>
    </source>
</reference>
<organism evidence="2 3">
    <name type="scientific">Talaromyces proteolyticus</name>
    <dbReference type="NCBI Taxonomy" id="1131652"/>
    <lineage>
        <taxon>Eukaryota</taxon>
        <taxon>Fungi</taxon>
        <taxon>Dikarya</taxon>
        <taxon>Ascomycota</taxon>
        <taxon>Pezizomycotina</taxon>
        <taxon>Eurotiomycetes</taxon>
        <taxon>Eurotiomycetidae</taxon>
        <taxon>Eurotiales</taxon>
        <taxon>Trichocomaceae</taxon>
        <taxon>Talaromyces</taxon>
        <taxon>Talaromyces sect. Bacilispori</taxon>
    </lineage>
</organism>
<dbReference type="SUPFAM" id="SSF53474">
    <property type="entry name" value="alpha/beta-Hydrolases"/>
    <property type="match status" value="1"/>
</dbReference>
<dbReference type="InterPro" id="IPR052897">
    <property type="entry name" value="Sec-Metab_Biosynth_Hydrolase"/>
</dbReference>
<evidence type="ECO:0000313" key="2">
    <source>
        <dbReference type="EMBL" id="KAH8700115.1"/>
    </source>
</evidence>